<accession>A0AAW9PXH5</accession>
<feature type="domain" description="EAL" evidence="7">
    <location>
        <begin position="590"/>
        <end position="846"/>
    </location>
</feature>
<dbReference type="Proteomes" id="UP001333818">
    <property type="component" value="Unassembled WGS sequence"/>
</dbReference>
<dbReference type="SMART" id="SM00267">
    <property type="entry name" value="GGDEF"/>
    <property type="match status" value="1"/>
</dbReference>
<sequence length="846" mass="94930">MSLRSILVIPFVLQIVVAVGLTGWLSLQNGQKAVNEVATKLRSEVTARIQERLLAYIEIPPLVNQITANAIATGQLDLENDLIRGRHFWKQVVTFPQISVHFFGNTKGEFFTARRLPSGEVQVGLADRSTNGNINYFMASPLGDRLQRLDVIPQFDPRMHPWYKAAVAFDKPGWTKIYRNFVTKGLGISSVQPVYDRAGNLIGVLGTDLMFLQVNEFLQDIKIGQSGQTFIIERDGMLVSTSTQDPVFIINGEQTARIKATESANPLIRVAAQKLDAEILNSSSPDRAIQLTFESEGKRQFAQVTPLRDRLGIDWLIVVVVPEDDFMAQIHANTQMTVLLCFLALIVSVTLGLLTSRSLVQPILQMIDAADALSQGEWQRRVPENRSGSDQLGRLAKAFNRMAAQIQEAFARLQYTADRDDLTGLPNRTAFMKKLQAAFERTEQDPTHLFAVLFLDLDSFKLVNNSLGHFVGDRLLVEVAARIQLCLGSDDTLARFGGDEFTILLRNITNRDRAIQVAEQIAHALKRPFDLDNYEIFVNTSIGVVLSTLGNKSPESYIRDADIAMYHAKARGKDRYELFDQLMHSRTIEQLKLETDLRHALERSEFVVYYQPIVVTATGQIGGFEALVRWQHPTLGFIIPNRFIPTAEETGMVVRLGIWVLREACRQMYVWQSKFPATQAMEISVNLSGRQFFQSDLLEQICQVLAETGLPPYRLKLEITESTIMGDVVKTSSLLHQLRDIGIKLSLDDFGTGYSSLSYLHNFPLNTIKIDRSFIDRLGVNGENREIIEAIVDLAHKLNMNVIAEGVETTQQLEHLRSIGCEQVQGYLFAAPLPVEAIEKILSAEI</sequence>
<dbReference type="PROSITE" id="PS50883">
    <property type="entry name" value="EAL"/>
    <property type="match status" value="1"/>
</dbReference>
<dbReference type="InterPro" id="IPR029787">
    <property type="entry name" value="Nucleotide_cyclase"/>
</dbReference>
<keyword evidence="2" id="KW-1003">Cell membrane</keyword>
<organism evidence="10 11">
    <name type="scientific">Tumidithrix elongata BACA0141</name>
    <dbReference type="NCBI Taxonomy" id="2716417"/>
    <lineage>
        <taxon>Bacteria</taxon>
        <taxon>Bacillati</taxon>
        <taxon>Cyanobacteriota</taxon>
        <taxon>Cyanophyceae</taxon>
        <taxon>Pseudanabaenales</taxon>
        <taxon>Pseudanabaenaceae</taxon>
        <taxon>Tumidithrix</taxon>
        <taxon>Tumidithrix elongata</taxon>
    </lineage>
</organism>
<keyword evidence="5 6" id="KW-0472">Membrane</keyword>
<keyword evidence="3 6" id="KW-0812">Transmembrane</keyword>
<dbReference type="InterPro" id="IPR035919">
    <property type="entry name" value="EAL_sf"/>
</dbReference>
<evidence type="ECO:0000259" key="7">
    <source>
        <dbReference type="PROSITE" id="PS50883"/>
    </source>
</evidence>
<gene>
    <name evidence="10" type="ORF">V2H45_00820</name>
</gene>
<evidence type="ECO:0000313" key="11">
    <source>
        <dbReference type="Proteomes" id="UP001333818"/>
    </source>
</evidence>
<evidence type="ECO:0000256" key="5">
    <source>
        <dbReference type="ARBA" id="ARBA00023136"/>
    </source>
</evidence>
<dbReference type="SMART" id="SM00052">
    <property type="entry name" value="EAL"/>
    <property type="match status" value="1"/>
</dbReference>
<dbReference type="InterPro" id="IPR003660">
    <property type="entry name" value="HAMP_dom"/>
</dbReference>
<dbReference type="SUPFAM" id="SSF158472">
    <property type="entry name" value="HAMP domain-like"/>
    <property type="match status" value="1"/>
</dbReference>
<evidence type="ECO:0000256" key="1">
    <source>
        <dbReference type="ARBA" id="ARBA00004651"/>
    </source>
</evidence>
<dbReference type="Gene3D" id="3.20.20.450">
    <property type="entry name" value="EAL domain"/>
    <property type="match status" value="1"/>
</dbReference>
<feature type="transmembrane region" description="Helical" evidence="6">
    <location>
        <begin position="6"/>
        <end position="27"/>
    </location>
</feature>
<evidence type="ECO:0000259" key="9">
    <source>
        <dbReference type="PROSITE" id="PS50887"/>
    </source>
</evidence>
<name>A0AAW9PXH5_9CYAN</name>
<dbReference type="GO" id="GO:0007165">
    <property type="term" value="P:signal transduction"/>
    <property type="evidence" value="ECO:0007669"/>
    <property type="project" value="InterPro"/>
</dbReference>
<reference evidence="10" key="1">
    <citation type="submission" date="2024-01" db="EMBL/GenBank/DDBJ databases">
        <title>Bank of Algae and Cyanobacteria of the Azores (BACA) strain genomes.</title>
        <authorList>
            <person name="Luz R."/>
            <person name="Cordeiro R."/>
            <person name="Fonseca A."/>
            <person name="Goncalves V."/>
        </authorList>
    </citation>
    <scope>NUCLEOTIDE SEQUENCE</scope>
    <source>
        <strain evidence="10">BACA0141</strain>
    </source>
</reference>
<evidence type="ECO:0000256" key="3">
    <source>
        <dbReference type="ARBA" id="ARBA00022692"/>
    </source>
</evidence>
<evidence type="ECO:0000259" key="8">
    <source>
        <dbReference type="PROSITE" id="PS50885"/>
    </source>
</evidence>
<dbReference type="RefSeq" id="WP_330481700.1">
    <property type="nucleotide sequence ID" value="NZ_JAZBJZ010000002.1"/>
</dbReference>
<dbReference type="InterPro" id="IPR033479">
    <property type="entry name" value="dCache_1"/>
</dbReference>
<feature type="transmembrane region" description="Helical" evidence="6">
    <location>
        <begin position="336"/>
        <end position="354"/>
    </location>
</feature>
<feature type="domain" description="HAMP" evidence="8">
    <location>
        <begin position="357"/>
        <end position="411"/>
    </location>
</feature>
<comment type="subcellular location">
    <subcellularLocation>
        <location evidence="1">Cell membrane</location>
        <topology evidence="1">Multi-pass membrane protein</topology>
    </subcellularLocation>
</comment>
<keyword evidence="4 6" id="KW-1133">Transmembrane helix</keyword>
<evidence type="ECO:0000256" key="2">
    <source>
        <dbReference type="ARBA" id="ARBA00022475"/>
    </source>
</evidence>
<dbReference type="SMART" id="SM00304">
    <property type="entry name" value="HAMP"/>
    <property type="match status" value="1"/>
</dbReference>
<feature type="domain" description="GGDEF" evidence="9">
    <location>
        <begin position="448"/>
        <end position="581"/>
    </location>
</feature>
<dbReference type="AlphaFoldDB" id="A0AAW9PXH5"/>
<dbReference type="Gene3D" id="6.10.340.10">
    <property type="match status" value="1"/>
</dbReference>
<evidence type="ECO:0000313" key="10">
    <source>
        <dbReference type="EMBL" id="MEE3715281.1"/>
    </source>
</evidence>
<evidence type="ECO:0000256" key="4">
    <source>
        <dbReference type="ARBA" id="ARBA00022989"/>
    </source>
</evidence>
<dbReference type="Pfam" id="PF00563">
    <property type="entry name" value="EAL"/>
    <property type="match status" value="1"/>
</dbReference>
<dbReference type="Pfam" id="PF00990">
    <property type="entry name" value="GGDEF"/>
    <property type="match status" value="1"/>
</dbReference>
<dbReference type="CDD" id="cd01949">
    <property type="entry name" value="GGDEF"/>
    <property type="match status" value="1"/>
</dbReference>
<dbReference type="Gene3D" id="3.30.70.270">
    <property type="match status" value="1"/>
</dbReference>
<dbReference type="PROSITE" id="PS50887">
    <property type="entry name" value="GGDEF"/>
    <property type="match status" value="1"/>
</dbReference>
<dbReference type="PANTHER" id="PTHR44757:SF2">
    <property type="entry name" value="BIOFILM ARCHITECTURE MAINTENANCE PROTEIN MBAA"/>
    <property type="match status" value="1"/>
</dbReference>
<proteinExistence type="predicted"/>
<comment type="caution">
    <text evidence="10">The sequence shown here is derived from an EMBL/GenBank/DDBJ whole genome shotgun (WGS) entry which is preliminary data.</text>
</comment>
<dbReference type="InterPro" id="IPR000160">
    <property type="entry name" value="GGDEF_dom"/>
</dbReference>
<dbReference type="GO" id="GO:0005886">
    <property type="term" value="C:plasma membrane"/>
    <property type="evidence" value="ECO:0007669"/>
    <property type="project" value="UniProtKB-SubCell"/>
</dbReference>
<keyword evidence="11" id="KW-1185">Reference proteome</keyword>
<protein>
    <submittedName>
        <fullName evidence="10">EAL domain-containing protein</fullName>
    </submittedName>
</protein>
<evidence type="ECO:0000256" key="6">
    <source>
        <dbReference type="SAM" id="Phobius"/>
    </source>
</evidence>
<dbReference type="CDD" id="cd01948">
    <property type="entry name" value="EAL"/>
    <property type="match status" value="1"/>
</dbReference>
<dbReference type="SUPFAM" id="SSF55073">
    <property type="entry name" value="Nucleotide cyclase"/>
    <property type="match status" value="1"/>
</dbReference>
<dbReference type="InterPro" id="IPR052155">
    <property type="entry name" value="Biofilm_reg_signaling"/>
</dbReference>
<dbReference type="PROSITE" id="PS50885">
    <property type="entry name" value="HAMP"/>
    <property type="match status" value="1"/>
</dbReference>
<dbReference type="EMBL" id="JAZBJZ010000002">
    <property type="protein sequence ID" value="MEE3715281.1"/>
    <property type="molecule type" value="Genomic_DNA"/>
</dbReference>
<dbReference type="SUPFAM" id="SSF141868">
    <property type="entry name" value="EAL domain-like"/>
    <property type="match status" value="1"/>
</dbReference>
<dbReference type="Pfam" id="PF00672">
    <property type="entry name" value="HAMP"/>
    <property type="match status" value="1"/>
</dbReference>
<dbReference type="PANTHER" id="PTHR44757">
    <property type="entry name" value="DIGUANYLATE CYCLASE DGCP"/>
    <property type="match status" value="1"/>
</dbReference>
<dbReference type="NCBIfam" id="TIGR00254">
    <property type="entry name" value="GGDEF"/>
    <property type="match status" value="1"/>
</dbReference>
<dbReference type="Pfam" id="PF02743">
    <property type="entry name" value="dCache_1"/>
    <property type="match status" value="1"/>
</dbReference>
<dbReference type="InterPro" id="IPR043128">
    <property type="entry name" value="Rev_trsase/Diguanyl_cyclase"/>
</dbReference>
<dbReference type="FunFam" id="3.20.20.450:FF:000001">
    <property type="entry name" value="Cyclic di-GMP phosphodiesterase yahA"/>
    <property type="match status" value="1"/>
</dbReference>
<dbReference type="CDD" id="cd06225">
    <property type="entry name" value="HAMP"/>
    <property type="match status" value="1"/>
</dbReference>
<dbReference type="CDD" id="cd12913">
    <property type="entry name" value="PDC1_MCP_like"/>
    <property type="match status" value="1"/>
</dbReference>
<dbReference type="InterPro" id="IPR001633">
    <property type="entry name" value="EAL_dom"/>
</dbReference>
<dbReference type="Gene3D" id="3.30.450.20">
    <property type="entry name" value="PAS domain"/>
    <property type="match status" value="1"/>
</dbReference>